<evidence type="ECO:0000256" key="4">
    <source>
        <dbReference type="ARBA" id="ARBA00023235"/>
    </source>
</evidence>
<name>A0A094SIS2_9ZZZZ</name>
<organism evidence="6">
    <name type="scientific">freshwater metagenome</name>
    <dbReference type="NCBI Taxonomy" id="449393"/>
    <lineage>
        <taxon>unclassified sequences</taxon>
        <taxon>metagenomes</taxon>
        <taxon>ecological metagenomes</taxon>
    </lineage>
</organism>
<proteinExistence type="predicted"/>
<evidence type="ECO:0000256" key="1">
    <source>
        <dbReference type="ARBA" id="ARBA00000971"/>
    </source>
</evidence>
<dbReference type="EMBL" id="JNSL01000045">
    <property type="protein sequence ID" value="KGA18318.1"/>
    <property type="molecule type" value="Genomic_DNA"/>
</dbReference>
<comment type="catalytic activity">
    <reaction evidence="1">
        <text>[protein]-peptidylproline (omega=180) = [protein]-peptidylproline (omega=0)</text>
        <dbReference type="Rhea" id="RHEA:16237"/>
        <dbReference type="Rhea" id="RHEA-COMP:10747"/>
        <dbReference type="Rhea" id="RHEA-COMP:10748"/>
        <dbReference type="ChEBI" id="CHEBI:83833"/>
        <dbReference type="ChEBI" id="CHEBI:83834"/>
        <dbReference type="EC" id="5.2.1.8"/>
    </reaction>
</comment>
<accession>A0A094SIS2</accession>
<dbReference type="GO" id="GO:0003755">
    <property type="term" value="F:peptidyl-prolyl cis-trans isomerase activity"/>
    <property type="evidence" value="ECO:0007669"/>
    <property type="project" value="UniProtKB-KW"/>
</dbReference>
<dbReference type="EC" id="5.2.1.8" evidence="2"/>
<feature type="domain" description="PPIase FKBP-type" evidence="5">
    <location>
        <begin position="71"/>
        <end position="156"/>
    </location>
</feature>
<evidence type="ECO:0000313" key="6">
    <source>
        <dbReference type="EMBL" id="KGA18318.1"/>
    </source>
</evidence>
<dbReference type="PROSITE" id="PS50059">
    <property type="entry name" value="FKBP_PPIASE"/>
    <property type="match status" value="1"/>
</dbReference>
<sequence length="156" mass="16038">MKKVTFFLAIALVGLTGCSEIGDDMSTNTLIPVSTNAGAEPTIGEIPSGPAPTELVAQDVIVGTGATVAATSMLTVHYTLLQWSDGSLIESSWSSGNPATFGLMDVIPGWQQGLVGAKAGSRRLLVIPPALGYGPMAGHPLETQTLIFAVDIISIS</sequence>
<keyword evidence="4" id="KW-0413">Isomerase</keyword>
<reference evidence="6" key="1">
    <citation type="submission" date="2014-06" db="EMBL/GenBank/DDBJ databases">
        <title>Key roles for freshwater Actinobacteria revealed by deep metagenomic sequencing.</title>
        <authorList>
            <person name="Ghai R."/>
            <person name="Mizuno C.M."/>
            <person name="Picazo A."/>
            <person name="Camacho A."/>
            <person name="Rodriguez-Valera F."/>
        </authorList>
    </citation>
    <scope>NUCLEOTIDE SEQUENCE</scope>
</reference>
<dbReference type="PANTHER" id="PTHR43811:SF19">
    <property type="entry name" value="39 KDA FK506-BINDING NUCLEAR PROTEIN"/>
    <property type="match status" value="1"/>
</dbReference>
<evidence type="ECO:0000256" key="2">
    <source>
        <dbReference type="ARBA" id="ARBA00013194"/>
    </source>
</evidence>
<dbReference type="SUPFAM" id="SSF54534">
    <property type="entry name" value="FKBP-like"/>
    <property type="match status" value="1"/>
</dbReference>
<dbReference type="AlphaFoldDB" id="A0A094SIS2"/>
<dbReference type="InterPro" id="IPR001179">
    <property type="entry name" value="PPIase_FKBP_dom"/>
</dbReference>
<dbReference type="Gene3D" id="3.10.50.40">
    <property type="match status" value="1"/>
</dbReference>
<comment type="caution">
    <text evidence="6">The sequence shown here is derived from an EMBL/GenBank/DDBJ whole genome shotgun (WGS) entry which is preliminary data.</text>
</comment>
<protein>
    <recommendedName>
        <fullName evidence="2">peptidylprolyl isomerase</fullName>
        <ecNumber evidence="2">5.2.1.8</ecNumber>
    </recommendedName>
</protein>
<keyword evidence="3" id="KW-0697">Rotamase</keyword>
<evidence type="ECO:0000259" key="5">
    <source>
        <dbReference type="PROSITE" id="PS50059"/>
    </source>
</evidence>
<dbReference type="PROSITE" id="PS51257">
    <property type="entry name" value="PROKAR_LIPOPROTEIN"/>
    <property type="match status" value="1"/>
</dbReference>
<dbReference type="Pfam" id="PF00254">
    <property type="entry name" value="FKBP_C"/>
    <property type="match status" value="1"/>
</dbReference>
<evidence type="ECO:0000256" key="3">
    <source>
        <dbReference type="ARBA" id="ARBA00023110"/>
    </source>
</evidence>
<dbReference type="InterPro" id="IPR046357">
    <property type="entry name" value="PPIase_dom_sf"/>
</dbReference>
<dbReference type="PANTHER" id="PTHR43811">
    <property type="entry name" value="FKBP-TYPE PEPTIDYL-PROLYL CIS-TRANS ISOMERASE FKPA"/>
    <property type="match status" value="1"/>
</dbReference>
<gene>
    <name evidence="6" type="ORF">GM51_8545</name>
</gene>